<comment type="caution">
    <text evidence="2">The sequence shown here is derived from an EMBL/GenBank/DDBJ whole genome shotgun (WGS) entry which is preliminary data.</text>
</comment>
<accession>A0ABW4BD74</accession>
<keyword evidence="1" id="KW-1133">Transmembrane helix</keyword>
<reference evidence="3" key="1">
    <citation type="journal article" date="2019" name="Int. J. Syst. Evol. Microbiol.">
        <title>The Global Catalogue of Microorganisms (GCM) 10K type strain sequencing project: providing services to taxonomists for standard genome sequencing and annotation.</title>
        <authorList>
            <consortium name="The Broad Institute Genomics Platform"/>
            <consortium name="The Broad Institute Genome Sequencing Center for Infectious Disease"/>
            <person name="Wu L."/>
            <person name="Ma J."/>
        </authorList>
    </citation>
    <scope>NUCLEOTIDE SEQUENCE [LARGE SCALE GENOMIC DNA]</scope>
    <source>
        <strain evidence="3">CCM 9110</strain>
    </source>
</reference>
<gene>
    <name evidence="2" type="ORF">ACFQ41_03015</name>
</gene>
<dbReference type="InterPro" id="IPR021697">
    <property type="entry name" value="DUF3278"/>
</dbReference>
<dbReference type="Pfam" id="PF11683">
    <property type="entry name" value="DUF3278"/>
    <property type="match status" value="1"/>
</dbReference>
<feature type="transmembrane region" description="Helical" evidence="1">
    <location>
        <begin position="59"/>
        <end position="77"/>
    </location>
</feature>
<organism evidence="2 3">
    <name type="scientific">Lacticaseibacillus suilingensis</name>
    <dbReference type="NCBI Taxonomy" id="2799577"/>
    <lineage>
        <taxon>Bacteria</taxon>
        <taxon>Bacillati</taxon>
        <taxon>Bacillota</taxon>
        <taxon>Bacilli</taxon>
        <taxon>Lactobacillales</taxon>
        <taxon>Lactobacillaceae</taxon>
        <taxon>Lacticaseibacillus</taxon>
    </lineage>
</organism>
<feature type="transmembrane region" description="Helical" evidence="1">
    <location>
        <begin position="133"/>
        <end position="151"/>
    </location>
</feature>
<keyword evidence="3" id="KW-1185">Reference proteome</keyword>
<keyword evidence="1" id="KW-0472">Membrane</keyword>
<name>A0ABW4BD74_9LACO</name>
<protein>
    <submittedName>
        <fullName evidence="2">DUF3278 domain-containing protein</fullName>
    </submittedName>
</protein>
<dbReference type="Proteomes" id="UP001597199">
    <property type="component" value="Unassembled WGS sequence"/>
</dbReference>
<evidence type="ECO:0000256" key="1">
    <source>
        <dbReference type="SAM" id="Phobius"/>
    </source>
</evidence>
<dbReference type="EMBL" id="JBHTOA010000016">
    <property type="protein sequence ID" value="MFD1398274.1"/>
    <property type="molecule type" value="Genomic_DNA"/>
</dbReference>
<feature type="transmembrane region" description="Helical" evidence="1">
    <location>
        <begin position="34"/>
        <end position="53"/>
    </location>
</feature>
<sequence length="161" mass="18353">MKKTWQDRLVVYWWGIKQPYDEHARAEVGRISTIALLFLVLVEFVLLMSLTFFDQQWLGFVALLVLVAAMQWVAMGIKKAGLTTIEATTNEMSTVLKQLKWESIRRGLVFGVVIAAMIVLLDASKGDFFWTDPLWLGGVTGLVYMVTNYYARKGEIKVIDE</sequence>
<keyword evidence="1" id="KW-0812">Transmembrane</keyword>
<dbReference type="RefSeq" id="WP_204117862.1">
    <property type="nucleotide sequence ID" value="NZ_BOLV01000001.1"/>
</dbReference>
<evidence type="ECO:0000313" key="2">
    <source>
        <dbReference type="EMBL" id="MFD1398274.1"/>
    </source>
</evidence>
<evidence type="ECO:0000313" key="3">
    <source>
        <dbReference type="Proteomes" id="UP001597199"/>
    </source>
</evidence>
<feature type="transmembrane region" description="Helical" evidence="1">
    <location>
        <begin position="103"/>
        <end position="121"/>
    </location>
</feature>
<proteinExistence type="predicted"/>